<feature type="domain" description="HTH luxR-type" evidence="1">
    <location>
        <begin position="300"/>
        <end position="357"/>
    </location>
</feature>
<dbReference type="SUPFAM" id="SSF46894">
    <property type="entry name" value="C-terminal effector domain of the bipartite response regulators"/>
    <property type="match status" value="1"/>
</dbReference>
<evidence type="ECO:0000313" key="2">
    <source>
        <dbReference type="EMBL" id="QYO75166.1"/>
    </source>
</evidence>
<keyword evidence="3" id="KW-1185">Reference proteome</keyword>
<evidence type="ECO:0000259" key="1">
    <source>
        <dbReference type="SMART" id="SM00421"/>
    </source>
</evidence>
<dbReference type="InterPro" id="IPR000792">
    <property type="entry name" value="Tscrpt_reg_LuxR_C"/>
</dbReference>
<sequence>MSVDDFDRLEDLAYEAALVPELWPTALSRLAEYGEARGGVLFSVDDVAARWTASESVHSIMQEFVDGGWAARNTRMSNGMRKGLHLQPRFLTERDYYDDDGDLMDDVLHREFFFPRGVGYSCGTLAQLPQGDLLCLSFERDRSAGHADYEVVERLNALRPHLVRSATIASRLGFERVRTAVDTLNHMGYAAAAISGAGRMLLCNQALDHVNELWTTAGGERFVLFDKTAHEQLYATLGHISGSAGVRSIPLRGATGTVRHVLHVVPVRRSAQDIFSGSAAILVFTAAVTKEGNPALLQVLFDLTPAEAEVAYRLSNGNKIDRIATISGKSRNTVRNQVAAIMDKTGCGRQAELVALLARLGAAMF</sequence>
<name>A0ABX8WB36_9HYPH</name>
<accession>A0ABX8WB36</accession>
<dbReference type="Gene3D" id="1.10.10.10">
    <property type="entry name" value="Winged helix-like DNA-binding domain superfamily/Winged helix DNA-binding domain"/>
    <property type="match status" value="1"/>
</dbReference>
<dbReference type="SMART" id="SM00421">
    <property type="entry name" value="HTH_LUXR"/>
    <property type="match status" value="1"/>
</dbReference>
<protein>
    <submittedName>
        <fullName evidence="2">Helix-turn-helix transcriptional regulator</fullName>
    </submittedName>
</protein>
<dbReference type="Proteomes" id="UP000825799">
    <property type="component" value="Chromosome"/>
</dbReference>
<dbReference type="InterPro" id="IPR036388">
    <property type="entry name" value="WH-like_DNA-bd_sf"/>
</dbReference>
<gene>
    <name evidence="2" type="ORF">K1X15_10875</name>
</gene>
<organism evidence="2 3">
    <name type="scientific">Devosia salina</name>
    <dbReference type="NCBI Taxonomy" id="2860336"/>
    <lineage>
        <taxon>Bacteria</taxon>
        <taxon>Pseudomonadati</taxon>
        <taxon>Pseudomonadota</taxon>
        <taxon>Alphaproteobacteria</taxon>
        <taxon>Hyphomicrobiales</taxon>
        <taxon>Devosiaceae</taxon>
        <taxon>Devosia</taxon>
    </lineage>
</organism>
<proteinExistence type="predicted"/>
<dbReference type="InterPro" id="IPR016032">
    <property type="entry name" value="Sig_transdc_resp-reg_C-effctor"/>
</dbReference>
<dbReference type="RefSeq" id="WP_220303630.1">
    <property type="nucleotide sequence ID" value="NZ_CP080590.1"/>
</dbReference>
<evidence type="ECO:0000313" key="3">
    <source>
        <dbReference type="Proteomes" id="UP000825799"/>
    </source>
</evidence>
<dbReference type="EMBL" id="CP080590">
    <property type="protein sequence ID" value="QYO75166.1"/>
    <property type="molecule type" value="Genomic_DNA"/>
</dbReference>
<reference evidence="2 3" key="1">
    <citation type="submission" date="2021-08" db="EMBL/GenBank/DDBJ databases">
        <title>Devosia salina sp. nov., isolated from the South China Sea sediment.</title>
        <authorList>
            <person name="Zhou Z."/>
        </authorList>
    </citation>
    <scope>NUCLEOTIDE SEQUENCE [LARGE SCALE GENOMIC DNA]</scope>
    <source>
        <strain evidence="2 3">SCS-3</strain>
    </source>
</reference>